<dbReference type="RefSeq" id="WP_034381848.1">
    <property type="nucleotide sequence ID" value="NZ_AWTN01000106.1"/>
</dbReference>
<dbReference type="EMBL" id="AWTN01000106">
    <property type="protein sequence ID" value="KGG87683.1"/>
    <property type="molecule type" value="Genomic_DNA"/>
</dbReference>
<dbReference type="AlphaFoldDB" id="A0A0E3BBD0"/>
<sequence length="62" mass="7203">MRLYIEGHQAKQGYVISREWSDAECSELPTATAAELTPVRFVSDMRKAKAMVQRYNRRFATH</sequence>
<evidence type="ECO:0000313" key="1">
    <source>
        <dbReference type="EMBL" id="KGG87683.1"/>
    </source>
</evidence>
<comment type="caution">
    <text evidence="1">The sequence shown here is derived from an EMBL/GenBank/DDBJ whole genome shotgun (WGS) entry which is preliminary data.</text>
</comment>
<evidence type="ECO:0000313" key="2">
    <source>
        <dbReference type="Proteomes" id="UP000029567"/>
    </source>
</evidence>
<accession>A0A0E3BBD0</accession>
<gene>
    <name evidence="1" type="ORF">P245_19725</name>
</gene>
<dbReference type="Proteomes" id="UP000029567">
    <property type="component" value="Unassembled WGS sequence"/>
</dbReference>
<proteinExistence type="predicted"/>
<name>A0A0E3BBD0_9BURK</name>
<organism evidence="1 2">
    <name type="scientific">Comamonas thiooxydans</name>
    <dbReference type="NCBI Taxonomy" id="363952"/>
    <lineage>
        <taxon>Bacteria</taxon>
        <taxon>Pseudomonadati</taxon>
        <taxon>Pseudomonadota</taxon>
        <taxon>Betaproteobacteria</taxon>
        <taxon>Burkholderiales</taxon>
        <taxon>Comamonadaceae</taxon>
        <taxon>Comamonas</taxon>
    </lineage>
</organism>
<protein>
    <submittedName>
        <fullName evidence="1">Uncharacterized protein</fullName>
    </submittedName>
</protein>
<reference evidence="1 2" key="1">
    <citation type="submission" date="2013-09" db="EMBL/GenBank/DDBJ databases">
        <title>High correlation between genotypes and phenotypes of environmental bacteria Comamonas testosteroni strains.</title>
        <authorList>
            <person name="Liu L."/>
            <person name="Zhu W."/>
            <person name="Xia X."/>
            <person name="Xu B."/>
            <person name="Luo M."/>
            <person name="Wang G."/>
        </authorList>
    </citation>
    <scope>NUCLEOTIDE SEQUENCE [LARGE SCALE GENOMIC DNA]</scope>
    <source>
        <strain evidence="1 2">JL14</strain>
    </source>
</reference>